<dbReference type="SMART" id="SM00448">
    <property type="entry name" value="REC"/>
    <property type="match status" value="1"/>
</dbReference>
<dbReference type="CDD" id="cd17546">
    <property type="entry name" value="REC_hyHK_CKI1_RcsC-like"/>
    <property type="match status" value="1"/>
</dbReference>
<dbReference type="Proteomes" id="UP000789901">
    <property type="component" value="Unassembled WGS sequence"/>
</dbReference>
<evidence type="ECO:0000259" key="3">
    <source>
        <dbReference type="PROSITE" id="PS50110"/>
    </source>
</evidence>
<comment type="caution">
    <text evidence="4">The sequence shown here is derived from an EMBL/GenBank/DDBJ whole genome shotgun (WGS) entry which is preliminary data.</text>
</comment>
<keyword evidence="1" id="KW-0597">Phosphoprotein</keyword>
<comment type="caution">
    <text evidence="2">Lacks conserved residue(s) required for the propagation of feature annotation.</text>
</comment>
<evidence type="ECO:0000256" key="2">
    <source>
        <dbReference type="PROSITE-ProRule" id="PRU00169"/>
    </source>
</evidence>
<feature type="domain" description="Response regulatory" evidence="3">
    <location>
        <begin position="40"/>
        <end position="166"/>
    </location>
</feature>
<keyword evidence="5" id="KW-1185">Reference proteome</keyword>
<dbReference type="Pfam" id="PF00072">
    <property type="entry name" value="Response_reg"/>
    <property type="match status" value="1"/>
</dbReference>
<dbReference type="PANTHER" id="PTHR43719:SF28">
    <property type="entry name" value="PEROXIDE STRESS-ACTIVATED HISTIDINE KINASE MAK1-RELATED"/>
    <property type="match status" value="1"/>
</dbReference>
<gene>
    <name evidence="4" type="ORF">GMARGA_LOCUS7847</name>
</gene>
<accession>A0ABN7UN68</accession>
<proteinExistence type="predicted"/>
<evidence type="ECO:0000313" key="4">
    <source>
        <dbReference type="EMBL" id="CAG8621106.1"/>
    </source>
</evidence>
<reference evidence="4 5" key="1">
    <citation type="submission" date="2021-06" db="EMBL/GenBank/DDBJ databases">
        <authorList>
            <person name="Kallberg Y."/>
            <person name="Tangrot J."/>
            <person name="Rosling A."/>
        </authorList>
    </citation>
    <scope>NUCLEOTIDE SEQUENCE [LARGE SCALE GENOMIC DNA]</scope>
    <source>
        <strain evidence="4 5">120-4 pot B 10/14</strain>
    </source>
</reference>
<organism evidence="4 5">
    <name type="scientific">Gigaspora margarita</name>
    <dbReference type="NCBI Taxonomy" id="4874"/>
    <lineage>
        <taxon>Eukaryota</taxon>
        <taxon>Fungi</taxon>
        <taxon>Fungi incertae sedis</taxon>
        <taxon>Mucoromycota</taxon>
        <taxon>Glomeromycotina</taxon>
        <taxon>Glomeromycetes</taxon>
        <taxon>Diversisporales</taxon>
        <taxon>Gigasporaceae</taxon>
        <taxon>Gigaspora</taxon>
    </lineage>
</organism>
<name>A0ABN7UN68_GIGMA</name>
<evidence type="ECO:0000313" key="5">
    <source>
        <dbReference type="Proteomes" id="UP000789901"/>
    </source>
</evidence>
<evidence type="ECO:0000256" key="1">
    <source>
        <dbReference type="ARBA" id="ARBA00022553"/>
    </source>
</evidence>
<sequence length="171" mass="19154">MENTQLLNSDYRIYQIGDSDQDLYEIASKSRSKSVSKSKCVLCVDDNSIDLKATVSLLSTLGYSTISAKSGQEAIGIIRSEFELKPCRISMILIGCNLQTMSGFDVSQEIRLMFPQISNIPIVALATLATLPLEVLHDKYIKSGMKDYLIKPLRIKQLKNVLTQWINDDQC</sequence>
<dbReference type="PROSITE" id="PS50110">
    <property type="entry name" value="RESPONSE_REGULATORY"/>
    <property type="match status" value="1"/>
</dbReference>
<dbReference type="InterPro" id="IPR050956">
    <property type="entry name" value="2C_system_His_kinase"/>
</dbReference>
<dbReference type="InterPro" id="IPR011006">
    <property type="entry name" value="CheY-like_superfamily"/>
</dbReference>
<dbReference type="InterPro" id="IPR001789">
    <property type="entry name" value="Sig_transdc_resp-reg_receiver"/>
</dbReference>
<dbReference type="EMBL" id="CAJVQB010003902">
    <property type="protein sequence ID" value="CAG8621106.1"/>
    <property type="molecule type" value="Genomic_DNA"/>
</dbReference>
<dbReference type="SUPFAM" id="SSF52172">
    <property type="entry name" value="CheY-like"/>
    <property type="match status" value="1"/>
</dbReference>
<dbReference type="Gene3D" id="3.40.50.2300">
    <property type="match status" value="1"/>
</dbReference>
<dbReference type="PANTHER" id="PTHR43719">
    <property type="entry name" value="TWO-COMPONENT HISTIDINE KINASE"/>
    <property type="match status" value="1"/>
</dbReference>
<protein>
    <submittedName>
        <fullName evidence="4">9532_t:CDS:1</fullName>
    </submittedName>
</protein>